<dbReference type="EMBL" id="BHYM01000087">
    <property type="protein sequence ID" value="GCE44108.1"/>
    <property type="molecule type" value="Genomic_DNA"/>
</dbReference>
<evidence type="ECO:0000313" key="2">
    <source>
        <dbReference type="EMBL" id="GCE44108.1"/>
    </source>
</evidence>
<reference evidence="2 3" key="1">
    <citation type="submission" date="2018-11" db="EMBL/GenBank/DDBJ databases">
        <title>Microbial catabolism of amino acid.</title>
        <authorList>
            <person name="Hibi M."/>
            <person name="Ogawa J."/>
        </authorList>
    </citation>
    <scope>NUCLEOTIDE SEQUENCE [LARGE SCALE GENOMIC DNA]</scope>
    <source>
        <strain evidence="2 3">C31-06</strain>
    </source>
</reference>
<proteinExistence type="predicted"/>
<dbReference type="InterPro" id="IPR045361">
    <property type="entry name" value="CIS_tube_prot_N"/>
</dbReference>
<dbReference type="InterPro" id="IPR036779">
    <property type="entry name" value="LysM_dom_sf"/>
</dbReference>
<dbReference type="Proteomes" id="UP000287519">
    <property type="component" value="Unassembled WGS sequence"/>
</dbReference>
<dbReference type="CDD" id="cd00118">
    <property type="entry name" value="LysM"/>
    <property type="match status" value="1"/>
</dbReference>
<dbReference type="Gene3D" id="3.10.350.10">
    <property type="entry name" value="LysM domain"/>
    <property type="match status" value="1"/>
</dbReference>
<sequence length="229" mass="25286">MALVKAVIEILDQQAIDAARGLPARIEVQFNPTEYTLSKGAQIAEIAIPGLDSPIQQFIRGDTEKLTLELFYDSTDASRDETATPVDRLVRPIYELVKIQPKTHAPPRIRVTWGVGLSFKAIVESVQRKYTLFNPNGVPLRATVSVTFREYKTLDQQVAELNLQSSDHTRTRMAQRGDTLSRIAAEELGDAHRWRAIADENPGIDPLTPRPGVLLIIPAVDAGPGAVTR</sequence>
<evidence type="ECO:0000313" key="3">
    <source>
        <dbReference type="Proteomes" id="UP000287519"/>
    </source>
</evidence>
<feature type="domain" description="Contractile injection system tube protein N-terminal" evidence="1">
    <location>
        <begin position="3"/>
        <end position="158"/>
    </location>
</feature>
<keyword evidence="3" id="KW-1185">Reference proteome</keyword>
<name>A0A402CKN5_RHOWR</name>
<protein>
    <recommendedName>
        <fullName evidence="1">Contractile injection system tube protein N-terminal domain-containing protein</fullName>
    </recommendedName>
</protein>
<gene>
    <name evidence="2" type="ORF">Rhow_008406</name>
</gene>
<comment type="caution">
    <text evidence="2">The sequence shown here is derived from an EMBL/GenBank/DDBJ whole genome shotgun (WGS) entry which is preliminary data.</text>
</comment>
<dbReference type="RefSeq" id="WP_124395754.1">
    <property type="nucleotide sequence ID" value="NZ_BHYM01000087.1"/>
</dbReference>
<accession>A0A402CKN5</accession>
<organism evidence="2 3">
    <name type="scientific">Rhodococcus wratislaviensis</name>
    <name type="common">Tsukamurella wratislaviensis</name>
    <dbReference type="NCBI Taxonomy" id="44752"/>
    <lineage>
        <taxon>Bacteria</taxon>
        <taxon>Bacillati</taxon>
        <taxon>Actinomycetota</taxon>
        <taxon>Actinomycetes</taxon>
        <taxon>Mycobacteriales</taxon>
        <taxon>Nocardiaceae</taxon>
        <taxon>Rhodococcus</taxon>
    </lineage>
</organism>
<dbReference type="InterPro" id="IPR018392">
    <property type="entry name" value="LysM"/>
</dbReference>
<dbReference type="Pfam" id="PF19266">
    <property type="entry name" value="CIS_tube"/>
    <property type="match status" value="1"/>
</dbReference>
<dbReference type="AlphaFoldDB" id="A0A402CKN5"/>
<dbReference type="OrthoDB" id="9815939at2"/>
<evidence type="ECO:0000259" key="1">
    <source>
        <dbReference type="Pfam" id="PF19266"/>
    </source>
</evidence>